<dbReference type="Pfam" id="PF03748">
    <property type="entry name" value="FliL"/>
    <property type="match status" value="1"/>
</dbReference>
<protein>
    <recommendedName>
        <fullName evidence="10">Flagellar protein FliL</fullName>
    </recommendedName>
</protein>
<sequence>MAKQPIPKAAVAAGNSEGGGKSKLKMILIIVLALLLVAGASIGATWFLLSKNAGEAPAEHAPAEPAAPVRQEAVYEVLAPAFVVNYKYEGRSHYMQVSVALMARDPVALAALKEHMPILRNRLVMLFSSQDFGNLITPAGKEILRQQATTSVQELAQKEVGKVVIEQVLFTNLVLQ</sequence>
<dbReference type="RefSeq" id="WP_144571600.1">
    <property type="nucleotide sequence ID" value="NZ_VLKG01000006.1"/>
</dbReference>
<dbReference type="PANTHER" id="PTHR35091">
    <property type="entry name" value="FLAGELLAR PROTEIN FLIL"/>
    <property type="match status" value="1"/>
</dbReference>
<comment type="subcellular location">
    <subcellularLocation>
        <location evidence="10">Cell inner membrane</location>
    </subcellularLocation>
    <subcellularLocation>
        <location evidence="2">Cell membrane</location>
        <topology evidence="2">Single-pass membrane protein</topology>
    </subcellularLocation>
</comment>
<evidence type="ECO:0000256" key="10">
    <source>
        <dbReference type="RuleBase" id="RU364125"/>
    </source>
</evidence>
<dbReference type="GO" id="GO:0006935">
    <property type="term" value="P:chemotaxis"/>
    <property type="evidence" value="ECO:0007669"/>
    <property type="project" value="UniProtKB-KW"/>
</dbReference>
<accession>A0A562I1X5</accession>
<comment type="caution">
    <text evidence="11">The sequence shown here is derived from an EMBL/GenBank/DDBJ whole genome shotgun (WGS) entry which is preliminary data.</text>
</comment>
<keyword evidence="6 10" id="KW-0812">Transmembrane</keyword>
<dbReference type="GO" id="GO:0005886">
    <property type="term" value="C:plasma membrane"/>
    <property type="evidence" value="ECO:0007669"/>
    <property type="project" value="UniProtKB-SubCell"/>
</dbReference>
<keyword evidence="8 10" id="KW-1133">Transmembrane helix</keyword>
<keyword evidence="11" id="KW-0282">Flagellum</keyword>
<dbReference type="GO" id="GO:0071978">
    <property type="term" value="P:bacterial-type flagellum-dependent swarming motility"/>
    <property type="evidence" value="ECO:0007669"/>
    <property type="project" value="TreeGrafter"/>
</dbReference>
<dbReference type="OrthoDB" id="5616092at2"/>
<reference evidence="11 12" key="1">
    <citation type="submission" date="2019-07" db="EMBL/GenBank/DDBJ databases">
        <title>Genomic Encyclopedia of Type Strains, Phase I: the one thousand microbial genomes (KMG-I) project.</title>
        <authorList>
            <person name="Kyrpides N."/>
        </authorList>
    </citation>
    <scope>NUCLEOTIDE SEQUENCE [LARGE SCALE GENOMIC DNA]</scope>
    <source>
        <strain evidence="11 12">DSM 375</strain>
    </source>
</reference>
<keyword evidence="12" id="KW-1185">Reference proteome</keyword>
<evidence type="ECO:0000256" key="9">
    <source>
        <dbReference type="ARBA" id="ARBA00023136"/>
    </source>
</evidence>
<keyword evidence="10" id="KW-0997">Cell inner membrane</keyword>
<comment type="similarity">
    <text evidence="3 10">Belongs to the FliL family.</text>
</comment>
<dbReference type="AlphaFoldDB" id="A0A562I1X5"/>
<keyword evidence="4" id="KW-1003">Cell membrane</keyword>
<evidence type="ECO:0000256" key="7">
    <source>
        <dbReference type="ARBA" id="ARBA00022779"/>
    </source>
</evidence>
<evidence type="ECO:0000256" key="5">
    <source>
        <dbReference type="ARBA" id="ARBA00022500"/>
    </source>
</evidence>
<dbReference type="Proteomes" id="UP000319627">
    <property type="component" value="Unassembled WGS sequence"/>
</dbReference>
<evidence type="ECO:0000313" key="12">
    <source>
        <dbReference type="Proteomes" id="UP000319627"/>
    </source>
</evidence>
<keyword evidence="9 10" id="KW-0472">Membrane</keyword>
<evidence type="ECO:0000256" key="3">
    <source>
        <dbReference type="ARBA" id="ARBA00008281"/>
    </source>
</evidence>
<keyword evidence="7 10" id="KW-0283">Flagellar rotation</keyword>
<dbReference type="InterPro" id="IPR005503">
    <property type="entry name" value="FliL"/>
</dbReference>
<comment type="function">
    <text evidence="1 10">Controls the rotational direction of flagella during chemotaxis.</text>
</comment>
<gene>
    <name evidence="11" type="ORF">LX59_01894</name>
</gene>
<evidence type="ECO:0000256" key="8">
    <source>
        <dbReference type="ARBA" id="ARBA00022989"/>
    </source>
</evidence>
<dbReference type="EMBL" id="VLKG01000006">
    <property type="protein sequence ID" value="TWH64952.1"/>
    <property type="molecule type" value="Genomic_DNA"/>
</dbReference>
<evidence type="ECO:0000313" key="11">
    <source>
        <dbReference type="EMBL" id="TWH64952.1"/>
    </source>
</evidence>
<evidence type="ECO:0000256" key="4">
    <source>
        <dbReference type="ARBA" id="ARBA00022475"/>
    </source>
</evidence>
<organism evidence="11 12">
    <name type="scientific">Azomonas agilis</name>
    <dbReference type="NCBI Taxonomy" id="116849"/>
    <lineage>
        <taxon>Bacteria</taxon>
        <taxon>Pseudomonadati</taxon>
        <taxon>Pseudomonadota</taxon>
        <taxon>Gammaproteobacteria</taxon>
        <taxon>Pseudomonadales</taxon>
        <taxon>Pseudomonadaceae</taxon>
        <taxon>Azomonas</taxon>
    </lineage>
</organism>
<name>A0A562I1X5_9GAMM</name>
<keyword evidence="5 10" id="KW-0145">Chemotaxis</keyword>
<evidence type="ECO:0000256" key="2">
    <source>
        <dbReference type="ARBA" id="ARBA00004162"/>
    </source>
</evidence>
<proteinExistence type="inferred from homology"/>
<dbReference type="PANTHER" id="PTHR35091:SF2">
    <property type="entry name" value="FLAGELLAR PROTEIN FLIL"/>
    <property type="match status" value="1"/>
</dbReference>
<evidence type="ECO:0000256" key="1">
    <source>
        <dbReference type="ARBA" id="ARBA00002254"/>
    </source>
</evidence>
<feature type="transmembrane region" description="Helical" evidence="10">
    <location>
        <begin position="26"/>
        <end position="49"/>
    </location>
</feature>
<keyword evidence="11" id="KW-0966">Cell projection</keyword>
<evidence type="ECO:0000256" key="6">
    <source>
        <dbReference type="ARBA" id="ARBA00022692"/>
    </source>
</evidence>
<keyword evidence="11" id="KW-0969">Cilium</keyword>
<dbReference type="GO" id="GO:0009425">
    <property type="term" value="C:bacterial-type flagellum basal body"/>
    <property type="evidence" value="ECO:0007669"/>
    <property type="project" value="InterPro"/>
</dbReference>